<gene>
    <name evidence="1" type="ORF">TNCV_849901</name>
</gene>
<dbReference type="AlphaFoldDB" id="A0A8X6RTA9"/>
<accession>A0A8X6RTA9</accession>
<proteinExistence type="predicted"/>
<evidence type="ECO:0000313" key="1">
    <source>
        <dbReference type="EMBL" id="GFY01382.1"/>
    </source>
</evidence>
<protein>
    <submittedName>
        <fullName evidence="1">Uncharacterized protein</fullName>
    </submittedName>
</protein>
<comment type="caution">
    <text evidence="1">The sequence shown here is derived from an EMBL/GenBank/DDBJ whole genome shotgun (WGS) entry which is preliminary data.</text>
</comment>
<organism evidence="1 2">
    <name type="scientific">Trichonephila clavipes</name>
    <name type="common">Golden silk orbweaver</name>
    <name type="synonym">Nephila clavipes</name>
    <dbReference type="NCBI Taxonomy" id="2585209"/>
    <lineage>
        <taxon>Eukaryota</taxon>
        <taxon>Metazoa</taxon>
        <taxon>Ecdysozoa</taxon>
        <taxon>Arthropoda</taxon>
        <taxon>Chelicerata</taxon>
        <taxon>Arachnida</taxon>
        <taxon>Araneae</taxon>
        <taxon>Araneomorphae</taxon>
        <taxon>Entelegynae</taxon>
        <taxon>Araneoidea</taxon>
        <taxon>Nephilidae</taxon>
        <taxon>Trichonephila</taxon>
    </lineage>
</organism>
<name>A0A8X6RTA9_TRICX</name>
<keyword evidence="2" id="KW-1185">Reference proteome</keyword>
<sequence>MHEQMSRSGGQSEARLPMFVPKQDFGTHLSTHCSRDERLSRHLEPGNRTQTCDVEARYMLPLDQWPSQIYKSSKNIHFCACCHSQLLQ</sequence>
<reference evidence="1" key="1">
    <citation type="submission" date="2020-08" db="EMBL/GenBank/DDBJ databases">
        <title>Multicomponent nature underlies the extraordinary mechanical properties of spider dragline silk.</title>
        <authorList>
            <person name="Kono N."/>
            <person name="Nakamura H."/>
            <person name="Mori M."/>
            <person name="Yoshida Y."/>
            <person name="Ohtoshi R."/>
            <person name="Malay A.D."/>
            <person name="Moran D.A.P."/>
            <person name="Tomita M."/>
            <person name="Numata K."/>
            <person name="Arakawa K."/>
        </authorList>
    </citation>
    <scope>NUCLEOTIDE SEQUENCE</scope>
</reference>
<dbReference type="Proteomes" id="UP000887159">
    <property type="component" value="Unassembled WGS sequence"/>
</dbReference>
<evidence type="ECO:0000313" key="2">
    <source>
        <dbReference type="Proteomes" id="UP000887159"/>
    </source>
</evidence>
<dbReference type="EMBL" id="BMAU01021227">
    <property type="protein sequence ID" value="GFY01382.1"/>
    <property type="molecule type" value="Genomic_DNA"/>
</dbReference>